<dbReference type="Proteomes" id="UP000236319">
    <property type="component" value="Unassembled WGS sequence"/>
</dbReference>
<dbReference type="RefSeq" id="XP_028867961.1">
    <property type="nucleotide sequence ID" value="XM_029012128.1"/>
</dbReference>
<organism evidence="5 6">
    <name type="scientific">Babesia ovata</name>
    <dbReference type="NCBI Taxonomy" id="189622"/>
    <lineage>
        <taxon>Eukaryota</taxon>
        <taxon>Sar</taxon>
        <taxon>Alveolata</taxon>
        <taxon>Apicomplexa</taxon>
        <taxon>Aconoidasida</taxon>
        <taxon>Piroplasmida</taxon>
        <taxon>Babesiidae</taxon>
        <taxon>Babesia</taxon>
    </lineage>
</organism>
<dbReference type="GO" id="GO:0008540">
    <property type="term" value="C:proteasome regulatory particle, base subcomplex"/>
    <property type="evidence" value="ECO:0007669"/>
    <property type="project" value="TreeGrafter"/>
</dbReference>
<dbReference type="InterPro" id="IPR036465">
    <property type="entry name" value="vWFA_dom_sf"/>
</dbReference>
<feature type="coiled-coil region" evidence="3">
    <location>
        <begin position="220"/>
        <end position="247"/>
    </location>
</feature>
<dbReference type="VEuPathDB" id="PiroplasmaDB:BOVATA_032110"/>
<dbReference type="Pfam" id="PF13519">
    <property type="entry name" value="VWA_2"/>
    <property type="match status" value="1"/>
</dbReference>
<comment type="similarity">
    <text evidence="1">Belongs to the proteasome subunit S5A family.</text>
</comment>
<name>A0A2H6KFE6_9APIC</name>
<evidence type="ECO:0000256" key="2">
    <source>
        <dbReference type="ARBA" id="ARBA00022942"/>
    </source>
</evidence>
<evidence type="ECO:0000256" key="1">
    <source>
        <dbReference type="ARBA" id="ARBA00005574"/>
    </source>
</evidence>
<dbReference type="OrthoDB" id="1731724at2759"/>
<gene>
    <name evidence="5" type="ORF">BOVATA_032110</name>
</gene>
<dbReference type="PANTHER" id="PTHR10223">
    <property type="entry name" value="26S PROTEASOME NON-ATPASE REGULATORY SUBUNIT 4"/>
    <property type="match status" value="1"/>
</dbReference>
<keyword evidence="3" id="KW-0175">Coiled coil</keyword>
<comment type="caution">
    <text evidence="5">The sequence shown here is derived from an EMBL/GenBank/DDBJ whole genome shotgun (WGS) entry which is preliminary data.</text>
</comment>
<reference evidence="5 6" key="1">
    <citation type="journal article" date="2017" name="BMC Genomics">
        <title>Whole-genome assembly of Babesia ovata and comparative genomics between closely related pathogens.</title>
        <authorList>
            <person name="Yamagishi J."/>
            <person name="Asada M."/>
            <person name="Hakimi H."/>
            <person name="Tanaka T.Q."/>
            <person name="Sugimoto C."/>
            <person name="Kawazu S."/>
        </authorList>
    </citation>
    <scope>NUCLEOTIDE SEQUENCE [LARGE SCALE GENOMIC DNA]</scope>
    <source>
        <strain evidence="5 6">Miyake</strain>
    </source>
</reference>
<dbReference type="PANTHER" id="PTHR10223:SF0">
    <property type="entry name" value="26S PROTEASOME NON-ATPASE REGULATORY SUBUNIT 4"/>
    <property type="match status" value="1"/>
</dbReference>
<accession>A0A2H6KFE6</accession>
<dbReference type="FunFam" id="3.40.50.410:FF:000005">
    <property type="entry name" value="26S proteasome non-ATPase regulatory subunit 4"/>
    <property type="match status" value="1"/>
</dbReference>
<evidence type="ECO:0000256" key="3">
    <source>
        <dbReference type="SAM" id="Coils"/>
    </source>
</evidence>
<sequence>MGVEATLICVDNSEYSRNGDFSPSRLAAQVDASGLIASAKLSEHFENTVGIICFAGRGSRLVTAPSNDLGTFLSGLQLVTPYGESEFIKGIQTAQLALKHRLNKSQQQRIICFFASPVKEDCTHYVMLGKLLKKNNVAIDIINLCNDVATDEKLVALHAAVNNNDTSHYLHCKAGGDMLLSEMILNSPIMQGSDGNSIAGGFHSNLGDFGVDPEMDPQLYMALRMSLEQEEERVRRENEKTATTNEAEKPTQTLTMADVENQIKDMAAIEVVPLPRVMEMVMTSEGNPELLESLIYSLPEVDLEDERFKVSKCLGTTYTNVAGAARQAQRALAHAAAGVIFNMRGTRAAAHSCSSEGL</sequence>
<evidence type="ECO:0000259" key="4">
    <source>
        <dbReference type="Pfam" id="PF13519"/>
    </source>
</evidence>
<dbReference type="Gene3D" id="3.40.50.410">
    <property type="entry name" value="von Willebrand factor, type A domain"/>
    <property type="match status" value="1"/>
</dbReference>
<dbReference type="PROSITE" id="PS50330">
    <property type="entry name" value="UIM"/>
    <property type="match status" value="1"/>
</dbReference>
<dbReference type="EMBL" id="BDSA01000003">
    <property type="protein sequence ID" value="GBE61718.1"/>
    <property type="molecule type" value="Genomic_DNA"/>
</dbReference>
<dbReference type="InterPro" id="IPR003903">
    <property type="entry name" value="UIM_dom"/>
</dbReference>
<keyword evidence="6" id="KW-1185">Reference proteome</keyword>
<dbReference type="Gene3D" id="1.10.287.3990">
    <property type="match status" value="1"/>
</dbReference>
<dbReference type="GO" id="GO:0005829">
    <property type="term" value="C:cytosol"/>
    <property type="evidence" value="ECO:0007669"/>
    <property type="project" value="TreeGrafter"/>
</dbReference>
<dbReference type="InterPro" id="IPR027040">
    <property type="entry name" value="PSMD4"/>
</dbReference>
<protein>
    <submittedName>
        <fullName evidence="5">Ubiquitin interaction motif family protein</fullName>
    </submittedName>
</protein>
<dbReference type="SUPFAM" id="SSF53300">
    <property type="entry name" value="vWA-like"/>
    <property type="match status" value="1"/>
</dbReference>
<dbReference type="GO" id="GO:0005634">
    <property type="term" value="C:nucleus"/>
    <property type="evidence" value="ECO:0007669"/>
    <property type="project" value="TreeGrafter"/>
</dbReference>
<dbReference type="GO" id="GO:0031593">
    <property type="term" value="F:polyubiquitin modification-dependent protein binding"/>
    <property type="evidence" value="ECO:0007669"/>
    <property type="project" value="TreeGrafter"/>
</dbReference>
<dbReference type="GO" id="GO:0043161">
    <property type="term" value="P:proteasome-mediated ubiquitin-dependent protein catabolic process"/>
    <property type="evidence" value="ECO:0007669"/>
    <property type="project" value="TreeGrafter"/>
</dbReference>
<evidence type="ECO:0000313" key="6">
    <source>
        <dbReference type="Proteomes" id="UP000236319"/>
    </source>
</evidence>
<dbReference type="GeneID" id="39875488"/>
<dbReference type="InterPro" id="IPR002035">
    <property type="entry name" value="VWF_A"/>
</dbReference>
<proteinExistence type="inferred from homology"/>
<evidence type="ECO:0000313" key="5">
    <source>
        <dbReference type="EMBL" id="GBE61718.1"/>
    </source>
</evidence>
<feature type="domain" description="VWFA" evidence="4">
    <location>
        <begin position="6"/>
        <end position="113"/>
    </location>
</feature>
<dbReference type="AlphaFoldDB" id="A0A2H6KFE6"/>
<keyword evidence="2" id="KW-0647">Proteasome</keyword>